<dbReference type="Proteomes" id="UP001145114">
    <property type="component" value="Unassembled WGS sequence"/>
</dbReference>
<evidence type="ECO:0000313" key="2">
    <source>
        <dbReference type="Proteomes" id="UP001145114"/>
    </source>
</evidence>
<organism evidence="1 2">
    <name type="scientific">Spiromyces aspiralis</name>
    <dbReference type="NCBI Taxonomy" id="68401"/>
    <lineage>
        <taxon>Eukaryota</taxon>
        <taxon>Fungi</taxon>
        <taxon>Fungi incertae sedis</taxon>
        <taxon>Zoopagomycota</taxon>
        <taxon>Kickxellomycotina</taxon>
        <taxon>Kickxellomycetes</taxon>
        <taxon>Kickxellales</taxon>
        <taxon>Kickxellaceae</taxon>
        <taxon>Spiromyces</taxon>
    </lineage>
</organism>
<comment type="caution">
    <text evidence="1">The sequence shown here is derived from an EMBL/GenBank/DDBJ whole genome shotgun (WGS) entry which is preliminary data.</text>
</comment>
<keyword evidence="2" id="KW-1185">Reference proteome</keyword>
<gene>
    <name evidence="1" type="ORF">EV182_005658</name>
</gene>
<feature type="non-terminal residue" evidence="1">
    <location>
        <position position="445"/>
    </location>
</feature>
<protein>
    <submittedName>
        <fullName evidence="1">Uncharacterized protein</fullName>
    </submittedName>
</protein>
<proteinExistence type="predicted"/>
<accession>A0ACC1HDN9</accession>
<name>A0ACC1HDN9_9FUNG</name>
<dbReference type="EMBL" id="JAMZIH010007224">
    <property type="protein sequence ID" value="KAJ1673223.1"/>
    <property type="molecule type" value="Genomic_DNA"/>
</dbReference>
<sequence>MHQRIPGREGFRRCFFELEGSILSVYRDEAMAERRSMSVESLNTSMRLTSINEASTSRVEQQLEARYRLNPQNYWAELCWLGSKYLISLISNLPPSYHAIVDSQNSAIFTGNVTSLSQVDPAAFSAPGNAARVATESGSIFTDAGVKGGNNSSSSSGGGGRSSHVTSHVTSHELMRCLVDNAAQAVEWKLAFINIAGIPVHDYLSTSIRDDSGSDSAAAVAVASAGSCNAPAVAEPECTNSNGDASPGMPETAPESLGTKQPLQDQNPPRREQTYQQLQRPLSLFIMEGAPEHLNTLENDNGKGTTDQDDENGKKRRSIRNSILFSTFQETIATTVRRSGDRSKRDSVDSSQSESSDVQDHKDQISMSEFFNMQRLPGTSPIQPQLSGRPDSAGMPTSKQGDTGGHYRDSGSGSSSVPDSAVHLRHSRQQQQQQQQQQNLSSKSE</sequence>
<evidence type="ECO:0000313" key="1">
    <source>
        <dbReference type="EMBL" id="KAJ1673223.1"/>
    </source>
</evidence>
<reference evidence="1" key="1">
    <citation type="submission" date="2022-06" db="EMBL/GenBank/DDBJ databases">
        <title>Phylogenomic reconstructions and comparative analyses of Kickxellomycotina fungi.</title>
        <authorList>
            <person name="Reynolds N.K."/>
            <person name="Stajich J.E."/>
            <person name="Barry K."/>
            <person name="Grigoriev I.V."/>
            <person name="Crous P."/>
            <person name="Smith M.E."/>
        </authorList>
    </citation>
    <scope>NUCLEOTIDE SEQUENCE</scope>
    <source>
        <strain evidence="1">RSA 2271</strain>
    </source>
</reference>